<keyword evidence="1" id="KW-1133">Transmembrane helix</keyword>
<evidence type="ECO:0000313" key="2">
    <source>
        <dbReference type="EMBL" id="TWI15508.1"/>
    </source>
</evidence>
<protein>
    <submittedName>
        <fullName evidence="2">Uncharacterized protein</fullName>
    </submittedName>
</protein>
<reference evidence="2 3" key="1">
    <citation type="journal article" date="2015" name="Stand. Genomic Sci.">
        <title>Genomic Encyclopedia of Bacterial and Archaeal Type Strains, Phase III: the genomes of soil and plant-associated and newly described type strains.</title>
        <authorList>
            <person name="Whitman W.B."/>
            <person name="Woyke T."/>
            <person name="Klenk H.P."/>
            <person name="Zhou Y."/>
            <person name="Lilburn T.G."/>
            <person name="Beck B.J."/>
            <person name="De Vos P."/>
            <person name="Vandamme P."/>
            <person name="Eisen J.A."/>
            <person name="Garrity G."/>
            <person name="Hugenholtz P."/>
            <person name="Kyrpides N.C."/>
        </authorList>
    </citation>
    <scope>NUCLEOTIDE SEQUENCE [LARGE SCALE GENOMIC DNA]</scope>
    <source>
        <strain evidence="2 3">CGMCC 1.6855</strain>
    </source>
</reference>
<feature type="transmembrane region" description="Helical" evidence="1">
    <location>
        <begin position="28"/>
        <end position="46"/>
    </location>
</feature>
<sequence>MKTILLFFIICILSTIGFFGALSMTTPWIGFSVAFCAWIAFIWGTTNKNKY</sequence>
<feature type="transmembrane region" description="Helical" evidence="1">
    <location>
        <begin position="5"/>
        <end position="22"/>
    </location>
</feature>
<organism evidence="2 3">
    <name type="scientific">Sphingobacterium siyangense</name>
    <dbReference type="NCBI Taxonomy" id="459529"/>
    <lineage>
        <taxon>Bacteria</taxon>
        <taxon>Pseudomonadati</taxon>
        <taxon>Bacteroidota</taxon>
        <taxon>Sphingobacteriia</taxon>
        <taxon>Sphingobacteriales</taxon>
        <taxon>Sphingobacteriaceae</taxon>
        <taxon>Sphingobacterium</taxon>
    </lineage>
</organism>
<keyword evidence="1" id="KW-0812">Transmembrane</keyword>
<comment type="caution">
    <text evidence="2">The sequence shown here is derived from an EMBL/GenBank/DDBJ whole genome shotgun (WGS) entry which is preliminary data.</text>
</comment>
<dbReference type="EMBL" id="VLKR01000043">
    <property type="protein sequence ID" value="TWI15508.1"/>
    <property type="molecule type" value="Genomic_DNA"/>
</dbReference>
<keyword evidence="1" id="KW-0472">Membrane</keyword>
<proteinExistence type="predicted"/>
<name>A0A562M6T4_9SPHI</name>
<evidence type="ECO:0000256" key="1">
    <source>
        <dbReference type="SAM" id="Phobius"/>
    </source>
</evidence>
<evidence type="ECO:0000313" key="3">
    <source>
        <dbReference type="Proteomes" id="UP000315908"/>
    </source>
</evidence>
<gene>
    <name evidence="2" type="ORF">IQ31_05090</name>
</gene>
<dbReference type="AlphaFoldDB" id="A0A562M6T4"/>
<accession>A0A562M6T4</accession>
<dbReference type="Proteomes" id="UP000315908">
    <property type="component" value="Unassembled WGS sequence"/>
</dbReference>